<dbReference type="Proteomes" id="UP000219688">
    <property type="component" value="Unassembled WGS sequence"/>
</dbReference>
<gene>
    <name evidence="2" type="ORF">SAMN05421879_101315</name>
</gene>
<keyword evidence="1" id="KW-1133">Transmembrane helix</keyword>
<keyword evidence="3" id="KW-1185">Reference proteome</keyword>
<feature type="transmembrane region" description="Helical" evidence="1">
    <location>
        <begin position="82"/>
        <end position="101"/>
    </location>
</feature>
<evidence type="ECO:0000313" key="2">
    <source>
        <dbReference type="EMBL" id="SOC51805.1"/>
    </source>
</evidence>
<feature type="transmembrane region" description="Helical" evidence="1">
    <location>
        <begin position="51"/>
        <end position="75"/>
    </location>
</feature>
<feature type="transmembrane region" description="Helical" evidence="1">
    <location>
        <begin position="12"/>
        <end position="31"/>
    </location>
</feature>
<reference evidence="3" key="1">
    <citation type="submission" date="2017-08" db="EMBL/GenBank/DDBJ databases">
        <authorList>
            <person name="Varghese N."/>
            <person name="Submissions S."/>
        </authorList>
    </citation>
    <scope>NUCLEOTIDE SEQUENCE [LARGE SCALE GENOMIC DNA]</scope>
    <source>
        <strain evidence="3">USBA17B2</strain>
    </source>
</reference>
<feature type="transmembrane region" description="Helical" evidence="1">
    <location>
        <begin position="163"/>
        <end position="179"/>
    </location>
</feature>
<organism evidence="2 3">
    <name type="scientific">Ornithinimicrobium cerasi</name>
    <dbReference type="NCBI Taxonomy" id="2248773"/>
    <lineage>
        <taxon>Bacteria</taxon>
        <taxon>Bacillati</taxon>
        <taxon>Actinomycetota</taxon>
        <taxon>Actinomycetes</taxon>
        <taxon>Micrococcales</taxon>
        <taxon>Ornithinimicrobiaceae</taxon>
        <taxon>Ornithinimicrobium</taxon>
    </lineage>
</organism>
<protein>
    <submittedName>
        <fullName evidence="2">Uncharacterized protein</fullName>
    </submittedName>
</protein>
<accession>A0A285VCG0</accession>
<evidence type="ECO:0000313" key="3">
    <source>
        <dbReference type="Proteomes" id="UP000219688"/>
    </source>
</evidence>
<sequence>MLTNTAHLTRAAVAGSLALGAALTVVSVATMPDFSGDQAARLEAVAASPRAALSSLTWVLSQPLLGLGVVGVAHLTRGRAPVLATLAAVLFGLGALGHAVYGGVNLAMLAMAEDLSAVEAHVAVLDRLETGTMLPFMAAGLLGTVLGLLLLAAALWRADVGPRWVGPALVAFVVLEFVGSNFSRWAGVASGALLLLALVTLAIAVWRSSPAHWRTEAEAEAEAATGAATHRSEITA</sequence>
<dbReference type="RefSeq" id="WP_097186515.1">
    <property type="nucleotide sequence ID" value="NZ_OBQK01000001.1"/>
</dbReference>
<keyword evidence="1" id="KW-0472">Membrane</keyword>
<name>A0A285VCG0_9MICO</name>
<feature type="transmembrane region" description="Helical" evidence="1">
    <location>
        <begin position="185"/>
        <end position="206"/>
    </location>
</feature>
<keyword evidence="1" id="KW-0812">Transmembrane</keyword>
<dbReference type="EMBL" id="OBQK01000001">
    <property type="protein sequence ID" value="SOC51805.1"/>
    <property type="molecule type" value="Genomic_DNA"/>
</dbReference>
<proteinExistence type="predicted"/>
<dbReference type="STRING" id="1122622.GCA_000421185_01748"/>
<dbReference type="AlphaFoldDB" id="A0A285VCG0"/>
<evidence type="ECO:0000256" key="1">
    <source>
        <dbReference type="SAM" id="Phobius"/>
    </source>
</evidence>
<feature type="transmembrane region" description="Helical" evidence="1">
    <location>
        <begin position="134"/>
        <end position="156"/>
    </location>
</feature>